<gene>
    <name evidence="1" type="ORF">PXEA_LOCUS21467</name>
</gene>
<proteinExistence type="predicted"/>
<keyword evidence="2" id="KW-1185">Reference proteome</keyword>
<accession>A0A3S5ANA7</accession>
<protein>
    <submittedName>
        <fullName evidence="1">Uncharacterized protein</fullName>
    </submittedName>
</protein>
<dbReference type="EMBL" id="CAAALY010091815">
    <property type="protein sequence ID" value="VEL28027.1"/>
    <property type="molecule type" value="Genomic_DNA"/>
</dbReference>
<dbReference type="Proteomes" id="UP000784294">
    <property type="component" value="Unassembled WGS sequence"/>
</dbReference>
<organism evidence="1 2">
    <name type="scientific">Protopolystoma xenopodis</name>
    <dbReference type="NCBI Taxonomy" id="117903"/>
    <lineage>
        <taxon>Eukaryota</taxon>
        <taxon>Metazoa</taxon>
        <taxon>Spiralia</taxon>
        <taxon>Lophotrochozoa</taxon>
        <taxon>Platyhelminthes</taxon>
        <taxon>Monogenea</taxon>
        <taxon>Polyopisthocotylea</taxon>
        <taxon>Polystomatidea</taxon>
        <taxon>Polystomatidae</taxon>
        <taxon>Protopolystoma</taxon>
    </lineage>
</organism>
<sequence length="85" mass="9477">MGGERSCSQDCTQRELALSAVGKADNPLFWVFLRQDTAYQLSMIPVRLIPWSCNQSCASAIHTRDTLVQSHTNRQVWKGPLSGIV</sequence>
<reference evidence="1" key="1">
    <citation type="submission" date="2018-11" db="EMBL/GenBank/DDBJ databases">
        <authorList>
            <consortium name="Pathogen Informatics"/>
        </authorList>
    </citation>
    <scope>NUCLEOTIDE SEQUENCE</scope>
</reference>
<comment type="caution">
    <text evidence="1">The sequence shown here is derived from an EMBL/GenBank/DDBJ whole genome shotgun (WGS) entry which is preliminary data.</text>
</comment>
<dbReference type="AlphaFoldDB" id="A0A3S5ANA7"/>
<evidence type="ECO:0000313" key="1">
    <source>
        <dbReference type="EMBL" id="VEL28027.1"/>
    </source>
</evidence>
<evidence type="ECO:0000313" key="2">
    <source>
        <dbReference type="Proteomes" id="UP000784294"/>
    </source>
</evidence>
<name>A0A3S5ANA7_9PLAT</name>